<evidence type="ECO:0000256" key="5">
    <source>
        <dbReference type="SAM" id="Coils"/>
    </source>
</evidence>
<dbReference type="SMART" id="SM00448">
    <property type="entry name" value="REC"/>
    <property type="match status" value="1"/>
</dbReference>
<feature type="domain" description="HTH araC/xylS-type" evidence="6">
    <location>
        <begin position="470"/>
        <end position="568"/>
    </location>
</feature>
<dbReference type="Proteomes" id="UP000295636">
    <property type="component" value="Unassembled WGS sequence"/>
</dbReference>
<keyword evidence="9" id="KW-1185">Reference proteome</keyword>
<dbReference type="OrthoDB" id="342399at2"/>
<evidence type="ECO:0000259" key="7">
    <source>
        <dbReference type="PROSITE" id="PS50110"/>
    </source>
</evidence>
<dbReference type="SUPFAM" id="SSF46689">
    <property type="entry name" value="Homeodomain-like"/>
    <property type="match status" value="2"/>
</dbReference>
<dbReference type="CDD" id="cd17536">
    <property type="entry name" value="REC_YesN-like"/>
    <property type="match status" value="1"/>
</dbReference>
<evidence type="ECO:0000259" key="6">
    <source>
        <dbReference type="PROSITE" id="PS01124"/>
    </source>
</evidence>
<dbReference type="EMBL" id="SMRT01000001">
    <property type="protein sequence ID" value="TDG00096.1"/>
    <property type="molecule type" value="Genomic_DNA"/>
</dbReference>
<sequence>MATDSIMKSKASRIGACGSCCASPIGQRRRDKMYSVRIVDDDLPVLEFLTTSIGWEELGFQLEGTYQDPIEALEAARLGGTDVLISDIGMPELNGLELIGRLRAEHPELKVVILSCHDDFQYAQAAVKLAVSDYVLKETMNAHNITEVLARLKEQLDAEAGLQSKSRKLEREAEQNRSASKRHFIRSTVNEPLLDPAEWSRKAEEYGIRLGQHAVLPVFGYANRLREAGDRFQSQDLFMYTIENIVEELLADQKETALFTYDMGEIVLLFPHYSQLHVNNSQKIEQSLREIQNCLLQYAKVPFSFLTGAPSKDARSLKDQLIHMAEAKSLRFYLPESSVMKLEHVREGFGEGDQLLAQYMPALEEFRRVVFEERTDMIDAYVSKWIDYINYHRFRPMEVKEWLLKMILDVRMRLKSLQHYQSTFASELLHHDVLELTSIRELELWLKDYLRQAIQWAGQVYRESHNREILECQRFVYNHLDRKISLEDAAEHLHLHPSYLSRLFKRETGENFVEYVTRMKMMRAKELLEITDKTVEEIAEMLGYENKNYFGKLFKAHTGILPNAFRGQMKG</sequence>
<dbReference type="PROSITE" id="PS50110">
    <property type="entry name" value="RESPONSE_REGULATORY"/>
    <property type="match status" value="1"/>
</dbReference>
<dbReference type="InterPro" id="IPR009057">
    <property type="entry name" value="Homeodomain-like_sf"/>
</dbReference>
<dbReference type="Pfam" id="PF00072">
    <property type="entry name" value="Response_reg"/>
    <property type="match status" value="1"/>
</dbReference>
<dbReference type="Gene3D" id="3.40.50.2300">
    <property type="match status" value="1"/>
</dbReference>
<comment type="caution">
    <text evidence="8">The sequence shown here is derived from an EMBL/GenBank/DDBJ whole genome shotgun (WGS) entry which is preliminary data.</text>
</comment>
<dbReference type="Pfam" id="PF12833">
    <property type="entry name" value="HTH_18"/>
    <property type="match status" value="1"/>
</dbReference>
<feature type="modified residue" description="4-aspartylphosphate" evidence="4">
    <location>
        <position position="87"/>
    </location>
</feature>
<dbReference type="GO" id="GO:0003700">
    <property type="term" value="F:DNA-binding transcription factor activity"/>
    <property type="evidence" value="ECO:0007669"/>
    <property type="project" value="InterPro"/>
</dbReference>
<dbReference type="InterPro" id="IPR011006">
    <property type="entry name" value="CheY-like_superfamily"/>
</dbReference>
<protein>
    <submittedName>
        <fullName evidence="8">Helix-turn-helix domain-containing protein</fullName>
    </submittedName>
</protein>
<reference evidence="8 9" key="1">
    <citation type="submission" date="2019-03" db="EMBL/GenBank/DDBJ databases">
        <title>This is whole genome sequence of Paenibacillus sp MS74 strain.</title>
        <authorList>
            <person name="Trinh H.N."/>
        </authorList>
    </citation>
    <scope>NUCLEOTIDE SEQUENCE [LARGE SCALE GENOMIC DNA]</scope>
    <source>
        <strain evidence="8 9">MS74</strain>
    </source>
</reference>
<evidence type="ECO:0000313" key="8">
    <source>
        <dbReference type="EMBL" id="TDG00096.1"/>
    </source>
</evidence>
<keyword evidence="3" id="KW-0804">Transcription</keyword>
<dbReference type="AlphaFoldDB" id="A0A4R5KY02"/>
<proteinExistence type="predicted"/>
<feature type="domain" description="Response regulatory" evidence="7">
    <location>
        <begin position="35"/>
        <end position="152"/>
    </location>
</feature>
<dbReference type="InterPro" id="IPR018062">
    <property type="entry name" value="HTH_AraC-typ_CS"/>
</dbReference>
<dbReference type="PROSITE" id="PS00041">
    <property type="entry name" value="HTH_ARAC_FAMILY_1"/>
    <property type="match status" value="1"/>
</dbReference>
<keyword evidence="1" id="KW-0805">Transcription regulation</keyword>
<dbReference type="PROSITE" id="PS01124">
    <property type="entry name" value="HTH_ARAC_FAMILY_2"/>
    <property type="match status" value="1"/>
</dbReference>
<evidence type="ECO:0000256" key="4">
    <source>
        <dbReference type="PROSITE-ProRule" id="PRU00169"/>
    </source>
</evidence>
<evidence type="ECO:0000256" key="1">
    <source>
        <dbReference type="ARBA" id="ARBA00023015"/>
    </source>
</evidence>
<dbReference type="PANTHER" id="PTHR43280">
    <property type="entry name" value="ARAC-FAMILY TRANSCRIPTIONAL REGULATOR"/>
    <property type="match status" value="1"/>
</dbReference>
<dbReference type="GO" id="GO:0043565">
    <property type="term" value="F:sequence-specific DNA binding"/>
    <property type="evidence" value="ECO:0007669"/>
    <property type="project" value="InterPro"/>
</dbReference>
<dbReference type="InterPro" id="IPR001789">
    <property type="entry name" value="Sig_transdc_resp-reg_receiver"/>
</dbReference>
<dbReference type="Gene3D" id="1.10.10.60">
    <property type="entry name" value="Homeodomain-like"/>
    <property type="match status" value="2"/>
</dbReference>
<evidence type="ECO:0000256" key="3">
    <source>
        <dbReference type="ARBA" id="ARBA00023163"/>
    </source>
</evidence>
<keyword evidence="5" id="KW-0175">Coiled coil</keyword>
<dbReference type="SUPFAM" id="SSF52172">
    <property type="entry name" value="CheY-like"/>
    <property type="match status" value="1"/>
</dbReference>
<organism evidence="8 9">
    <name type="scientific">Paenibacillus piri</name>
    <dbReference type="NCBI Taxonomy" id="2547395"/>
    <lineage>
        <taxon>Bacteria</taxon>
        <taxon>Bacillati</taxon>
        <taxon>Bacillota</taxon>
        <taxon>Bacilli</taxon>
        <taxon>Bacillales</taxon>
        <taxon>Paenibacillaceae</taxon>
        <taxon>Paenibacillus</taxon>
    </lineage>
</organism>
<dbReference type="GO" id="GO:0000160">
    <property type="term" value="P:phosphorelay signal transduction system"/>
    <property type="evidence" value="ECO:0007669"/>
    <property type="project" value="InterPro"/>
</dbReference>
<name>A0A4R5KY02_9BACL</name>
<dbReference type="SMART" id="SM00342">
    <property type="entry name" value="HTH_ARAC"/>
    <property type="match status" value="1"/>
</dbReference>
<evidence type="ECO:0000256" key="2">
    <source>
        <dbReference type="ARBA" id="ARBA00023125"/>
    </source>
</evidence>
<keyword evidence="4" id="KW-0597">Phosphoprotein</keyword>
<gene>
    <name evidence="8" type="ORF">E1757_00110</name>
</gene>
<accession>A0A4R5KY02</accession>
<feature type="coiled-coil region" evidence="5">
    <location>
        <begin position="152"/>
        <end position="182"/>
    </location>
</feature>
<keyword evidence="2" id="KW-0238">DNA-binding</keyword>
<dbReference type="InterPro" id="IPR018060">
    <property type="entry name" value="HTH_AraC"/>
</dbReference>
<evidence type="ECO:0000313" key="9">
    <source>
        <dbReference type="Proteomes" id="UP000295636"/>
    </source>
</evidence>
<dbReference type="PANTHER" id="PTHR43280:SF10">
    <property type="entry name" value="REGULATORY PROTEIN POCR"/>
    <property type="match status" value="1"/>
</dbReference>